<dbReference type="Gene3D" id="1.10.10.10">
    <property type="entry name" value="Winged helix-like DNA-binding domain superfamily/Winged helix DNA-binding domain"/>
    <property type="match status" value="1"/>
</dbReference>
<evidence type="ECO:0000313" key="2">
    <source>
        <dbReference type="Proteomes" id="UP000823935"/>
    </source>
</evidence>
<reference evidence="1" key="2">
    <citation type="journal article" date="2021" name="PeerJ">
        <title>Extensive microbial diversity within the chicken gut microbiome revealed by metagenomics and culture.</title>
        <authorList>
            <person name="Gilroy R."/>
            <person name="Ravi A."/>
            <person name="Getino M."/>
            <person name="Pursley I."/>
            <person name="Horton D.L."/>
            <person name="Alikhan N.F."/>
            <person name="Baker D."/>
            <person name="Gharbi K."/>
            <person name="Hall N."/>
            <person name="Watson M."/>
            <person name="Adriaenssens E.M."/>
            <person name="Foster-Nyarko E."/>
            <person name="Jarju S."/>
            <person name="Secka A."/>
            <person name="Antonio M."/>
            <person name="Oren A."/>
            <person name="Chaudhuri R.R."/>
            <person name="La Ragione R."/>
            <person name="Hildebrand F."/>
            <person name="Pallen M.J."/>
        </authorList>
    </citation>
    <scope>NUCLEOTIDE SEQUENCE</scope>
    <source>
        <strain evidence="1">CHK190-19873</strain>
    </source>
</reference>
<dbReference type="InterPro" id="IPR036390">
    <property type="entry name" value="WH_DNA-bd_sf"/>
</dbReference>
<dbReference type="InterPro" id="IPR036388">
    <property type="entry name" value="WH-like_DNA-bd_sf"/>
</dbReference>
<dbReference type="Pfam" id="PF13412">
    <property type="entry name" value="HTH_24"/>
    <property type="match status" value="1"/>
</dbReference>
<comment type="caution">
    <text evidence="1">The sequence shown here is derived from an EMBL/GenBank/DDBJ whole genome shotgun (WGS) entry which is preliminary data.</text>
</comment>
<sequence>MIQECENPIAPGDFKWIFACNGSARLNCYDLCDKAGCKVEFRTEKDDFVVVFYRNLREQWTEEQRKKDLKISKHQNDVLDDVLEDVLEDQILKLLLENNKLQQKQLAQKTGRSIASVQRAMKKLSERGKIARIGGKRFGHWEVK</sequence>
<reference evidence="1" key="1">
    <citation type="submission" date="2020-10" db="EMBL/GenBank/DDBJ databases">
        <authorList>
            <person name="Gilroy R."/>
        </authorList>
    </citation>
    <scope>NUCLEOTIDE SEQUENCE</scope>
    <source>
        <strain evidence="1">CHK190-19873</strain>
    </source>
</reference>
<name>A0A9D1EW78_9FIRM</name>
<evidence type="ECO:0000313" key="1">
    <source>
        <dbReference type="EMBL" id="HIS33232.1"/>
    </source>
</evidence>
<dbReference type="AlphaFoldDB" id="A0A9D1EW78"/>
<dbReference type="SUPFAM" id="SSF46785">
    <property type="entry name" value="Winged helix' DNA-binding domain"/>
    <property type="match status" value="1"/>
</dbReference>
<gene>
    <name evidence="1" type="ORF">IAB44_17060</name>
</gene>
<dbReference type="EMBL" id="DVIQ01000114">
    <property type="protein sequence ID" value="HIS33232.1"/>
    <property type="molecule type" value="Genomic_DNA"/>
</dbReference>
<accession>A0A9D1EW78</accession>
<dbReference type="Proteomes" id="UP000823935">
    <property type="component" value="Unassembled WGS sequence"/>
</dbReference>
<proteinExistence type="predicted"/>
<protein>
    <submittedName>
        <fullName evidence="1">Winged helix-turn-helix transcriptional regulator</fullName>
    </submittedName>
</protein>
<organism evidence="1 2">
    <name type="scientific">Candidatus Limivivens intestinipullorum</name>
    <dbReference type="NCBI Taxonomy" id="2840858"/>
    <lineage>
        <taxon>Bacteria</taxon>
        <taxon>Bacillati</taxon>
        <taxon>Bacillota</taxon>
        <taxon>Clostridia</taxon>
        <taxon>Lachnospirales</taxon>
        <taxon>Lachnospiraceae</taxon>
        <taxon>Lachnospiraceae incertae sedis</taxon>
        <taxon>Candidatus Limivivens</taxon>
    </lineage>
</organism>